<keyword evidence="3" id="KW-1185">Reference proteome</keyword>
<proteinExistence type="predicted"/>
<gene>
    <name evidence="2" type="ORF">STRNI_001881</name>
</gene>
<dbReference type="Proteomes" id="UP001210169">
    <property type="component" value="Chromosome"/>
</dbReference>
<organism evidence="2 3">
    <name type="scientific">Streptomyces nigrescens</name>
    <dbReference type="NCBI Taxonomy" id="1920"/>
    <lineage>
        <taxon>Bacteria</taxon>
        <taxon>Bacillati</taxon>
        <taxon>Actinomycetota</taxon>
        <taxon>Actinomycetes</taxon>
        <taxon>Kitasatosporales</taxon>
        <taxon>Streptomycetaceae</taxon>
        <taxon>Streptomyces</taxon>
    </lineage>
</organism>
<evidence type="ECO:0000313" key="3">
    <source>
        <dbReference type="Proteomes" id="UP001210169"/>
    </source>
</evidence>
<protein>
    <submittedName>
        <fullName evidence="2">Uncharacterized protein</fullName>
    </submittedName>
</protein>
<evidence type="ECO:0000313" key="2">
    <source>
        <dbReference type="EMBL" id="WAU03717.1"/>
    </source>
</evidence>
<feature type="region of interest" description="Disordered" evidence="1">
    <location>
        <begin position="165"/>
        <end position="194"/>
    </location>
</feature>
<feature type="compositionally biased region" description="Low complexity" evidence="1">
    <location>
        <begin position="166"/>
        <end position="182"/>
    </location>
</feature>
<sequence length="271" mass="30266">MLEESVRDVRRARSGALRTSGLLSEVAAKYDQVTRLIERHAADEATETDLLAALLVIRTLRDKLQLDEGRIIGALRAKKVTWARVATALEMRTRQAAERRYLQLRTDLDDSYGDSLNQADRVDYYRSQRDRRAEALWADRHQDEIVALARRLLAIPDLQQRADRSANATSANAQAAELAAKAGKPTPEPASMPSPGLLAECLPDSTDATSPTPAEQKRMHMLFGLIGHAVDPGYIDLSDHDGIVRDIRQLYRDAGPAAPRVRYERSPNHRK</sequence>
<reference evidence="2 3" key="1">
    <citation type="submission" date="2022-12" db="EMBL/GenBank/DDBJ databases">
        <authorList>
            <person name="Ruckert C."/>
            <person name="Busche T."/>
            <person name="Kalinowski J."/>
            <person name="Wittmann C."/>
        </authorList>
    </citation>
    <scope>NUCLEOTIDE SEQUENCE [LARGE SCALE GENOMIC DNA]</scope>
    <source>
        <strain evidence="2 3">DSM 40276</strain>
    </source>
</reference>
<dbReference type="EMBL" id="CP114203">
    <property type="protein sequence ID" value="WAU03717.1"/>
    <property type="molecule type" value="Genomic_DNA"/>
</dbReference>
<name>A0ABY7J073_STRNI</name>
<evidence type="ECO:0000256" key="1">
    <source>
        <dbReference type="SAM" id="MobiDB-lite"/>
    </source>
</evidence>
<dbReference type="RefSeq" id="WP_381845811.1">
    <property type="nucleotide sequence ID" value="NZ_JBHSKQ010000014.1"/>
</dbReference>
<accession>A0ABY7J073</accession>